<feature type="transmembrane region" description="Helical" evidence="5">
    <location>
        <begin position="27"/>
        <end position="48"/>
    </location>
</feature>
<dbReference type="PANTHER" id="PTHR42827:SF1">
    <property type="entry name" value="IRON-SULFUR CLUSTER-BINDING PROTEIN"/>
    <property type="match status" value="1"/>
</dbReference>
<dbReference type="Gene3D" id="3.30.70.20">
    <property type="match status" value="1"/>
</dbReference>
<evidence type="ECO:0000256" key="4">
    <source>
        <dbReference type="SAM" id="MobiDB-lite"/>
    </source>
</evidence>
<accession>B8JA11</accession>
<feature type="compositionally biased region" description="Low complexity" evidence="4">
    <location>
        <begin position="455"/>
        <end position="474"/>
    </location>
</feature>
<reference evidence="7" key="1">
    <citation type="submission" date="2009-01" db="EMBL/GenBank/DDBJ databases">
        <title>Complete sequence of Anaeromyxobacter dehalogenans 2CP-1.</title>
        <authorList>
            <consortium name="US DOE Joint Genome Institute"/>
            <person name="Lucas S."/>
            <person name="Copeland A."/>
            <person name="Lapidus A."/>
            <person name="Glavina del Rio T."/>
            <person name="Dalin E."/>
            <person name="Tice H."/>
            <person name="Bruce D."/>
            <person name="Goodwin L."/>
            <person name="Pitluck S."/>
            <person name="Saunders E."/>
            <person name="Brettin T."/>
            <person name="Detter J.C."/>
            <person name="Han C."/>
            <person name="Larimer F."/>
            <person name="Land M."/>
            <person name="Hauser L."/>
            <person name="Kyrpides N."/>
            <person name="Ovchinnikova G."/>
            <person name="Beliaev A.S."/>
            <person name="Richardson P."/>
        </authorList>
    </citation>
    <scope>NUCLEOTIDE SEQUENCE</scope>
    <source>
        <strain evidence="7">2CP-1</strain>
    </source>
</reference>
<feature type="domain" description="4Fe-4S ferredoxin-type" evidence="6">
    <location>
        <begin position="339"/>
        <end position="368"/>
    </location>
</feature>
<dbReference type="HOGENOM" id="CLU_555103_0_0_7"/>
<evidence type="ECO:0000256" key="5">
    <source>
        <dbReference type="SAM" id="Phobius"/>
    </source>
</evidence>
<dbReference type="SUPFAM" id="SSF54862">
    <property type="entry name" value="4Fe-4S ferredoxins"/>
    <property type="match status" value="1"/>
</dbReference>
<keyword evidence="1" id="KW-0479">Metal-binding</keyword>
<dbReference type="PROSITE" id="PS00198">
    <property type="entry name" value="4FE4S_FER_1"/>
    <property type="match status" value="1"/>
</dbReference>
<keyword evidence="5" id="KW-1133">Transmembrane helix</keyword>
<evidence type="ECO:0000256" key="3">
    <source>
        <dbReference type="ARBA" id="ARBA00023014"/>
    </source>
</evidence>
<keyword evidence="8" id="KW-1185">Reference proteome</keyword>
<dbReference type="RefSeq" id="WP_012631769.1">
    <property type="nucleotide sequence ID" value="NC_011891.1"/>
</dbReference>
<dbReference type="GO" id="GO:0046872">
    <property type="term" value="F:metal ion binding"/>
    <property type="evidence" value="ECO:0007669"/>
    <property type="project" value="UniProtKB-KW"/>
</dbReference>
<gene>
    <name evidence="7" type="ordered locus">A2cp1_0355</name>
</gene>
<dbReference type="KEGG" id="acp:A2cp1_0355"/>
<name>B8JA11_ANAD2</name>
<feature type="transmembrane region" description="Helical" evidence="5">
    <location>
        <begin position="60"/>
        <end position="78"/>
    </location>
</feature>
<sequence>MALLAVGTAAWTAMTSAALVEREWRATWISLATALGCAALGAGLLLAKRRGALEGSRARWTLRGVLGLAALLALALVIPSDRSFPDKRVGAATPTQAYDATTQPGNDVLGKVERSRGPDGRDELTFSVYDVCVGKVAHRAARDGSVAPVAVEVTEPAVLAAQIKDEARALGAQVAGITELHPQFVFQKDNDGQPVALHHRYAIVIATGLDYRLASPSAPLPWRDYYSSIPEEVAAVLSGRSTNPAVPIPPETVQEYRDTLEFYAEGGRVAVELAKAIRSLGYPARAHFGRWAEVQVIPLAIAAGLGELGKNGMLINDRFGPRGSFAVVTTDIPLAVDRQRDLGVQEFCRVCNKCADACPVSAVPRGEAGAPAGGVSRWQVDGPKCWTYLKINPKCMACTGACPFNKKDLLAHRWAVALIARKSVAANRLLVWLDDLLGYGRSAFRLRDEARNALGAPGEAPRPAGAFPGPEARS</sequence>
<keyword evidence="2" id="KW-0408">Iron</keyword>
<evidence type="ECO:0000256" key="2">
    <source>
        <dbReference type="ARBA" id="ARBA00023004"/>
    </source>
</evidence>
<protein>
    <submittedName>
        <fullName evidence="7">4Fe-4S ferredoxin, iron-sulfur binding protein</fullName>
    </submittedName>
</protein>
<evidence type="ECO:0000259" key="6">
    <source>
        <dbReference type="PROSITE" id="PS51379"/>
    </source>
</evidence>
<keyword evidence="3" id="KW-0411">Iron-sulfur</keyword>
<dbReference type="InterPro" id="IPR017900">
    <property type="entry name" value="4Fe4S_Fe_S_CS"/>
</dbReference>
<organism evidence="7 8">
    <name type="scientific">Anaeromyxobacter dehalogenans (strain ATCC BAA-258 / DSM 21875 / 2CP-1)</name>
    <dbReference type="NCBI Taxonomy" id="455488"/>
    <lineage>
        <taxon>Bacteria</taxon>
        <taxon>Pseudomonadati</taxon>
        <taxon>Myxococcota</taxon>
        <taxon>Myxococcia</taxon>
        <taxon>Myxococcales</taxon>
        <taxon>Cystobacterineae</taxon>
        <taxon>Anaeromyxobacteraceae</taxon>
        <taxon>Anaeromyxobacter</taxon>
    </lineage>
</organism>
<evidence type="ECO:0000256" key="1">
    <source>
        <dbReference type="ARBA" id="ARBA00022723"/>
    </source>
</evidence>
<keyword evidence="5" id="KW-0812">Transmembrane</keyword>
<dbReference type="PANTHER" id="PTHR42827">
    <property type="entry name" value="IRON-SULFUR CLUSTER-BINDING PROTEIN-RELATED"/>
    <property type="match status" value="1"/>
</dbReference>
<feature type="region of interest" description="Disordered" evidence="4">
    <location>
        <begin position="454"/>
        <end position="474"/>
    </location>
</feature>
<dbReference type="Proteomes" id="UP000007089">
    <property type="component" value="Chromosome"/>
</dbReference>
<keyword evidence="5" id="KW-0472">Membrane</keyword>
<evidence type="ECO:0000313" key="8">
    <source>
        <dbReference type="Proteomes" id="UP000007089"/>
    </source>
</evidence>
<dbReference type="InterPro" id="IPR017896">
    <property type="entry name" value="4Fe4S_Fe-S-bd"/>
</dbReference>
<dbReference type="PROSITE" id="PS51379">
    <property type="entry name" value="4FE4S_FER_2"/>
    <property type="match status" value="1"/>
</dbReference>
<dbReference type="EMBL" id="CP001359">
    <property type="protein sequence ID" value="ACL63714.1"/>
    <property type="molecule type" value="Genomic_DNA"/>
</dbReference>
<proteinExistence type="predicted"/>
<dbReference type="Pfam" id="PF12838">
    <property type="entry name" value="Fer4_7"/>
    <property type="match status" value="1"/>
</dbReference>
<dbReference type="AlphaFoldDB" id="B8JA11"/>
<dbReference type="GO" id="GO:0051536">
    <property type="term" value="F:iron-sulfur cluster binding"/>
    <property type="evidence" value="ECO:0007669"/>
    <property type="project" value="UniProtKB-KW"/>
</dbReference>
<evidence type="ECO:0000313" key="7">
    <source>
        <dbReference type="EMBL" id="ACL63714.1"/>
    </source>
</evidence>